<comment type="function">
    <text evidence="3">Participates actively in the response to hyperosmotic and heat shock by preventing the aggregation of stress-denatured proteins, in association with DnaK and GrpE. It is the nucleotide exchange factor for DnaK and may function as a thermosensor. Unfolded proteins bind initially to DnaJ; upon interaction with the DnaJ-bound protein, DnaK hydrolyzes its bound ATP, resulting in the formation of a stable complex. GrpE releases ADP from DnaK; ATP binding to DnaK triggers the release of the substrate protein, thus completing the reaction cycle. Several rounds of ATP-dependent interactions between DnaJ, DnaK and GrpE are required for fully efficient folding.</text>
</comment>
<dbReference type="KEGG" id="ncon:LC1Nh_0044"/>
<dbReference type="AlphaFoldDB" id="A0A5Q0UEG6"/>
<dbReference type="GO" id="GO:0042803">
    <property type="term" value="F:protein homodimerization activity"/>
    <property type="evidence" value="ECO:0007669"/>
    <property type="project" value="InterPro"/>
</dbReference>
<sequence length="164" mass="19695">MYDELSREQLEEALQEMEKEAEELKDERDEWESKAKKIKADFENYKKKQDERKQKWQRRAEEKLAEDMIQIMDNLERAILSADEDSTIVKGVKMVSDQLYEELEKRGLERINAEGEEFDPNLHKAVDTREHEEERKILEQKRKGYMFDDKVLREAEVVVGENKK</sequence>
<dbReference type="InterPro" id="IPR000740">
    <property type="entry name" value="GrpE"/>
</dbReference>
<dbReference type="PRINTS" id="PR00773">
    <property type="entry name" value="GRPEPROTEIN"/>
</dbReference>
<proteinExistence type="inferred from homology"/>
<evidence type="ECO:0000256" key="4">
    <source>
        <dbReference type="RuleBase" id="RU004478"/>
    </source>
</evidence>
<dbReference type="GO" id="GO:0051082">
    <property type="term" value="F:unfolded protein binding"/>
    <property type="evidence" value="ECO:0007669"/>
    <property type="project" value="TreeGrafter"/>
</dbReference>
<dbReference type="SUPFAM" id="SSF51064">
    <property type="entry name" value="Head domain of nucleotide exchange factor GrpE"/>
    <property type="match status" value="1"/>
</dbReference>
<dbReference type="GeneID" id="42364424"/>
<evidence type="ECO:0000313" key="6">
    <source>
        <dbReference type="EMBL" id="QGA79952.1"/>
    </source>
</evidence>
<dbReference type="PANTHER" id="PTHR21237">
    <property type="entry name" value="GRPE PROTEIN"/>
    <property type="match status" value="1"/>
</dbReference>
<dbReference type="RefSeq" id="WP_153549690.1">
    <property type="nucleotide sequence ID" value="NZ_CP040089.1"/>
</dbReference>
<evidence type="ECO:0000313" key="7">
    <source>
        <dbReference type="Proteomes" id="UP000377803"/>
    </source>
</evidence>
<dbReference type="Proteomes" id="UP000377803">
    <property type="component" value="Chromosome"/>
</dbReference>
<dbReference type="InterPro" id="IPR009012">
    <property type="entry name" value="GrpE_head"/>
</dbReference>
<keyword evidence="2 3" id="KW-0143">Chaperone</keyword>
<dbReference type="PROSITE" id="PS01071">
    <property type="entry name" value="GRPE"/>
    <property type="match status" value="1"/>
</dbReference>
<feature type="coiled-coil region" evidence="5">
    <location>
        <begin position="3"/>
        <end position="85"/>
    </location>
</feature>
<evidence type="ECO:0000256" key="1">
    <source>
        <dbReference type="ARBA" id="ARBA00009054"/>
    </source>
</evidence>
<dbReference type="Gene3D" id="2.30.22.10">
    <property type="entry name" value="Head domain of nucleotide exchange factor GrpE"/>
    <property type="match status" value="1"/>
</dbReference>
<organism evidence="6 7">
    <name type="scientific">Candidatus Nanohalobium constans</name>
    <dbReference type="NCBI Taxonomy" id="2565781"/>
    <lineage>
        <taxon>Archaea</taxon>
        <taxon>Candidatus Nanohalarchaeota</taxon>
        <taxon>Candidatus Nanohalobia</taxon>
        <taxon>Candidatus Nanohalobiales</taxon>
        <taxon>Candidatus Nanohalobiaceae</taxon>
        <taxon>Candidatus Nanohalobium</taxon>
    </lineage>
</organism>
<reference evidence="7" key="1">
    <citation type="submission" date="2019-05" db="EMBL/GenBank/DDBJ databases">
        <title>Candidatus Nanohalobium constans, a novel model system to study the DPANN nano-sized archaea: genomic and physiological characterization of a nanoarchaeon co-cultured with its chitinotrophic host.</title>
        <authorList>
            <person name="La Cono V."/>
            <person name="Arcadi E."/>
            <person name="Crisafi F."/>
            <person name="Denaro R."/>
            <person name="La Spada G."/>
            <person name="Messina E."/>
            <person name="Smedile F."/>
            <person name="Toshchakov S.V."/>
            <person name="Shevchenko M.A."/>
            <person name="Golyshin P.N."/>
            <person name="Golyshina O.V."/>
            <person name="Ferrer M."/>
            <person name="Rohde M."/>
            <person name="Mushegian A."/>
            <person name="Sorokin D.Y."/>
            <person name="Giuliano L."/>
            <person name="Yakimov M.M."/>
        </authorList>
    </citation>
    <scope>NUCLEOTIDE SEQUENCE [LARGE SCALE GENOMIC DNA]</scope>
    <source>
        <strain evidence="7">LC1Nh</strain>
    </source>
</reference>
<dbReference type="SUPFAM" id="SSF58014">
    <property type="entry name" value="Coiled-coil domain of nucleotide exchange factor GrpE"/>
    <property type="match status" value="1"/>
</dbReference>
<evidence type="ECO:0000256" key="3">
    <source>
        <dbReference type="RuleBase" id="RU000639"/>
    </source>
</evidence>
<dbReference type="CDD" id="cd00446">
    <property type="entry name" value="GrpE"/>
    <property type="match status" value="1"/>
</dbReference>
<dbReference type="Pfam" id="PF01025">
    <property type="entry name" value="GrpE"/>
    <property type="match status" value="1"/>
</dbReference>
<evidence type="ECO:0000256" key="5">
    <source>
        <dbReference type="SAM" id="Coils"/>
    </source>
</evidence>
<dbReference type="GO" id="GO:0051087">
    <property type="term" value="F:protein-folding chaperone binding"/>
    <property type="evidence" value="ECO:0007669"/>
    <property type="project" value="InterPro"/>
</dbReference>
<dbReference type="EMBL" id="CP040089">
    <property type="protein sequence ID" value="QGA79952.1"/>
    <property type="molecule type" value="Genomic_DNA"/>
</dbReference>
<comment type="similarity">
    <text evidence="1 4">Belongs to the GrpE family.</text>
</comment>
<accession>A0A5Q0UEG6</accession>
<dbReference type="GO" id="GO:0000774">
    <property type="term" value="F:adenyl-nucleotide exchange factor activity"/>
    <property type="evidence" value="ECO:0007669"/>
    <property type="project" value="InterPro"/>
</dbReference>
<keyword evidence="5" id="KW-0175">Coiled coil</keyword>
<keyword evidence="7" id="KW-1185">Reference proteome</keyword>
<dbReference type="PANTHER" id="PTHR21237:SF23">
    <property type="entry name" value="GRPE PROTEIN HOMOLOG, MITOCHONDRIAL"/>
    <property type="match status" value="1"/>
</dbReference>
<gene>
    <name evidence="6" type="primary">grpE</name>
    <name evidence="6" type="ORF">LC1Nh_0044</name>
</gene>
<keyword evidence="3" id="KW-0346">Stress response</keyword>
<evidence type="ECO:0000256" key="2">
    <source>
        <dbReference type="ARBA" id="ARBA00023186"/>
    </source>
</evidence>
<dbReference type="GO" id="GO:0006457">
    <property type="term" value="P:protein folding"/>
    <property type="evidence" value="ECO:0007669"/>
    <property type="project" value="InterPro"/>
</dbReference>
<dbReference type="InterPro" id="IPR013805">
    <property type="entry name" value="GrpE_CC"/>
</dbReference>
<dbReference type="HAMAP" id="MF_01151">
    <property type="entry name" value="GrpE"/>
    <property type="match status" value="1"/>
</dbReference>
<name>A0A5Q0UEG6_9ARCH</name>
<protein>
    <recommendedName>
        <fullName evidence="3">Protein GrpE</fullName>
    </recommendedName>
</protein>
<dbReference type="OrthoDB" id="372230at2157"/>
<dbReference type="Gene3D" id="3.90.20.20">
    <property type="match status" value="1"/>
</dbReference>